<sequence>MDHTEDQIYVDRVKNGDAASYSFLLNKYKNMAYTIALKITGNAEEAEDAAQEGFIKAYQAIHSFKGNSKFSTWLYTIVYRTAILMIKDKRIKTSSIDDENHQHDATDGNVPQLDQIQSDEQAKYVKLAIEKLPKTEALLVTLYYINESTIKEVCEITGLSIPNVKIQLFRARKRLERELKFLL</sequence>
<proteinExistence type="inferred from homology"/>
<dbReference type="Pfam" id="PF08281">
    <property type="entry name" value="Sigma70_r4_2"/>
    <property type="match status" value="1"/>
</dbReference>
<evidence type="ECO:0000259" key="6">
    <source>
        <dbReference type="Pfam" id="PF08281"/>
    </source>
</evidence>
<dbReference type="InterPro" id="IPR036388">
    <property type="entry name" value="WH-like_DNA-bd_sf"/>
</dbReference>
<dbReference type="PANTHER" id="PTHR43133">
    <property type="entry name" value="RNA POLYMERASE ECF-TYPE SIGMA FACTO"/>
    <property type="match status" value="1"/>
</dbReference>
<evidence type="ECO:0000313" key="7">
    <source>
        <dbReference type="EMBL" id="SHG46942.1"/>
    </source>
</evidence>
<dbReference type="Proteomes" id="UP000184287">
    <property type="component" value="Unassembled WGS sequence"/>
</dbReference>
<gene>
    <name evidence="7" type="ORF">SAMN04488522_105597</name>
</gene>
<comment type="similarity">
    <text evidence="1">Belongs to the sigma-70 factor family. ECF subfamily.</text>
</comment>
<name>A0A1M5K2A2_9SPHI</name>
<dbReference type="InterPro" id="IPR007627">
    <property type="entry name" value="RNA_pol_sigma70_r2"/>
</dbReference>
<accession>A0A1M5K2A2</accession>
<dbReference type="InterPro" id="IPR013249">
    <property type="entry name" value="RNA_pol_sigma70_r4_t2"/>
</dbReference>
<dbReference type="InterPro" id="IPR039425">
    <property type="entry name" value="RNA_pol_sigma-70-like"/>
</dbReference>
<dbReference type="AlphaFoldDB" id="A0A1M5K2A2"/>
<dbReference type="InterPro" id="IPR014284">
    <property type="entry name" value="RNA_pol_sigma-70_dom"/>
</dbReference>
<keyword evidence="4" id="KW-0804">Transcription</keyword>
<dbReference type="GO" id="GO:0016987">
    <property type="term" value="F:sigma factor activity"/>
    <property type="evidence" value="ECO:0007669"/>
    <property type="project" value="UniProtKB-KW"/>
</dbReference>
<evidence type="ECO:0000256" key="3">
    <source>
        <dbReference type="ARBA" id="ARBA00023082"/>
    </source>
</evidence>
<dbReference type="Pfam" id="PF04542">
    <property type="entry name" value="Sigma70_r2"/>
    <property type="match status" value="1"/>
</dbReference>
<keyword evidence="8" id="KW-1185">Reference proteome</keyword>
<feature type="domain" description="RNA polymerase sigma-70 region 2" evidence="5">
    <location>
        <begin position="24"/>
        <end position="90"/>
    </location>
</feature>
<feature type="domain" description="RNA polymerase sigma factor 70 region 4 type 2" evidence="6">
    <location>
        <begin position="125"/>
        <end position="175"/>
    </location>
</feature>
<dbReference type="GO" id="GO:0006352">
    <property type="term" value="P:DNA-templated transcription initiation"/>
    <property type="evidence" value="ECO:0007669"/>
    <property type="project" value="InterPro"/>
</dbReference>
<dbReference type="InterPro" id="IPR013325">
    <property type="entry name" value="RNA_pol_sigma_r2"/>
</dbReference>
<organism evidence="7 8">
    <name type="scientific">Pedobacter caeni</name>
    <dbReference type="NCBI Taxonomy" id="288992"/>
    <lineage>
        <taxon>Bacteria</taxon>
        <taxon>Pseudomonadati</taxon>
        <taxon>Bacteroidota</taxon>
        <taxon>Sphingobacteriia</taxon>
        <taxon>Sphingobacteriales</taxon>
        <taxon>Sphingobacteriaceae</taxon>
        <taxon>Pedobacter</taxon>
    </lineage>
</organism>
<evidence type="ECO:0000256" key="1">
    <source>
        <dbReference type="ARBA" id="ARBA00010641"/>
    </source>
</evidence>
<evidence type="ECO:0000256" key="2">
    <source>
        <dbReference type="ARBA" id="ARBA00023015"/>
    </source>
</evidence>
<keyword evidence="2" id="KW-0805">Transcription regulation</keyword>
<protein>
    <submittedName>
        <fullName evidence="7">RNA polymerase sigma-70 factor, ECF subfamily</fullName>
    </submittedName>
</protein>
<dbReference type="RefSeq" id="WP_073235571.1">
    <property type="nucleotide sequence ID" value="NZ_FQUQ01000005.1"/>
</dbReference>
<reference evidence="8" key="1">
    <citation type="submission" date="2016-11" db="EMBL/GenBank/DDBJ databases">
        <authorList>
            <person name="Varghese N."/>
            <person name="Submissions S."/>
        </authorList>
    </citation>
    <scope>NUCLEOTIDE SEQUENCE [LARGE SCALE GENOMIC DNA]</scope>
    <source>
        <strain evidence="8">DSM 16990</strain>
    </source>
</reference>
<dbReference type="GO" id="GO:0003677">
    <property type="term" value="F:DNA binding"/>
    <property type="evidence" value="ECO:0007669"/>
    <property type="project" value="InterPro"/>
</dbReference>
<dbReference type="CDD" id="cd06171">
    <property type="entry name" value="Sigma70_r4"/>
    <property type="match status" value="1"/>
</dbReference>
<evidence type="ECO:0000256" key="4">
    <source>
        <dbReference type="ARBA" id="ARBA00023163"/>
    </source>
</evidence>
<keyword evidence="3" id="KW-0731">Sigma factor</keyword>
<dbReference type="SUPFAM" id="SSF88946">
    <property type="entry name" value="Sigma2 domain of RNA polymerase sigma factors"/>
    <property type="match status" value="1"/>
</dbReference>
<evidence type="ECO:0000313" key="8">
    <source>
        <dbReference type="Proteomes" id="UP000184287"/>
    </source>
</evidence>
<dbReference type="InterPro" id="IPR013324">
    <property type="entry name" value="RNA_pol_sigma_r3/r4-like"/>
</dbReference>
<dbReference type="PANTHER" id="PTHR43133:SF45">
    <property type="entry name" value="RNA POLYMERASE ECF-TYPE SIGMA FACTOR"/>
    <property type="match status" value="1"/>
</dbReference>
<dbReference type="SUPFAM" id="SSF88659">
    <property type="entry name" value="Sigma3 and sigma4 domains of RNA polymerase sigma factors"/>
    <property type="match status" value="1"/>
</dbReference>
<dbReference type="Gene3D" id="1.10.10.10">
    <property type="entry name" value="Winged helix-like DNA-binding domain superfamily/Winged helix DNA-binding domain"/>
    <property type="match status" value="1"/>
</dbReference>
<dbReference type="EMBL" id="FQUQ01000005">
    <property type="protein sequence ID" value="SHG46942.1"/>
    <property type="molecule type" value="Genomic_DNA"/>
</dbReference>
<dbReference type="STRING" id="288992.SAMN04488522_105597"/>
<dbReference type="OrthoDB" id="9780326at2"/>
<evidence type="ECO:0000259" key="5">
    <source>
        <dbReference type="Pfam" id="PF04542"/>
    </source>
</evidence>
<dbReference type="Gene3D" id="1.10.1740.10">
    <property type="match status" value="1"/>
</dbReference>
<dbReference type="NCBIfam" id="TIGR02937">
    <property type="entry name" value="sigma70-ECF"/>
    <property type="match status" value="1"/>
</dbReference>